<accession>A0ABR1JGR3</accession>
<dbReference type="EMBL" id="JBANRG010000018">
    <property type="protein sequence ID" value="KAK7458055.1"/>
    <property type="molecule type" value="Genomic_DNA"/>
</dbReference>
<proteinExistence type="predicted"/>
<sequence length="62" mass="7027">MAISPPIEPFHDGLDIPSPELYSMQLDEPHIPSPPPDVGIYDSHYAQDYIRFYSLLLSDLLV</sequence>
<dbReference type="Proteomes" id="UP001498398">
    <property type="component" value="Unassembled WGS sequence"/>
</dbReference>
<evidence type="ECO:0000313" key="2">
    <source>
        <dbReference type="Proteomes" id="UP001498398"/>
    </source>
</evidence>
<name>A0ABR1JGR3_9AGAR</name>
<comment type="caution">
    <text evidence="1">The sequence shown here is derived from an EMBL/GenBank/DDBJ whole genome shotgun (WGS) entry which is preliminary data.</text>
</comment>
<protein>
    <submittedName>
        <fullName evidence="1">Uncharacterized protein</fullName>
    </submittedName>
</protein>
<organism evidence="1 2">
    <name type="scientific">Marasmiellus scandens</name>
    <dbReference type="NCBI Taxonomy" id="2682957"/>
    <lineage>
        <taxon>Eukaryota</taxon>
        <taxon>Fungi</taxon>
        <taxon>Dikarya</taxon>
        <taxon>Basidiomycota</taxon>
        <taxon>Agaricomycotina</taxon>
        <taxon>Agaricomycetes</taxon>
        <taxon>Agaricomycetidae</taxon>
        <taxon>Agaricales</taxon>
        <taxon>Marasmiineae</taxon>
        <taxon>Omphalotaceae</taxon>
        <taxon>Marasmiellus</taxon>
    </lineage>
</organism>
<reference evidence="1 2" key="1">
    <citation type="submission" date="2024-01" db="EMBL/GenBank/DDBJ databases">
        <title>A draft genome for the cacao thread blight pathogen Marasmiellus scandens.</title>
        <authorList>
            <person name="Baruah I.K."/>
            <person name="Leung J."/>
            <person name="Bukari Y."/>
            <person name="Amoako-Attah I."/>
            <person name="Meinhardt L.W."/>
            <person name="Bailey B.A."/>
            <person name="Cohen S.P."/>
        </authorList>
    </citation>
    <scope>NUCLEOTIDE SEQUENCE [LARGE SCALE GENOMIC DNA]</scope>
    <source>
        <strain evidence="1 2">GH-19</strain>
    </source>
</reference>
<evidence type="ECO:0000313" key="1">
    <source>
        <dbReference type="EMBL" id="KAK7458055.1"/>
    </source>
</evidence>
<keyword evidence="2" id="KW-1185">Reference proteome</keyword>
<gene>
    <name evidence="1" type="ORF">VKT23_009961</name>
</gene>